<gene>
    <name evidence="1" type="ORF">CBE89_00035</name>
</gene>
<dbReference type="AlphaFoldDB" id="A0A2Z2J132"/>
<evidence type="ECO:0000313" key="1">
    <source>
        <dbReference type="EMBL" id="ART20067.1"/>
    </source>
</evidence>
<name>A0A2Z2J132_CORST</name>
<sequence length="126" mass="14292">MVNAAILFEPGWTHCTYAPFIQEDPDTGEPYTTRQAIETPGKGLVQAPLWSGFQETTKTTVRDERLVLFQSDQLPETFGITAEDEFFSPQGHCWQAITDGMPRRIPGKNTDYYAVRVRREKGKDHG</sequence>
<organism evidence="1 2">
    <name type="scientific">Corynebacterium striatum</name>
    <dbReference type="NCBI Taxonomy" id="43770"/>
    <lineage>
        <taxon>Bacteria</taxon>
        <taxon>Bacillati</taxon>
        <taxon>Actinomycetota</taxon>
        <taxon>Actinomycetes</taxon>
        <taxon>Mycobacteriales</taxon>
        <taxon>Corynebacteriaceae</taxon>
        <taxon>Corynebacterium</taxon>
    </lineage>
</organism>
<reference evidence="1 2" key="1">
    <citation type="submission" date="2017-05" db="EMBL/GenBank/DDBJ databases">
        <title>Complete genome sequence of Corynebacterium striatum KC-Na-1 isolated from Neophocaena asiaeorientalis in Korea.</title>
        <authorList>
            <person name="Kim J.H."/>
            <person name="Lee K."/>
        </authorList>
    </citation>
    <scope>NUCLEOTIDE SEQUENCE [LARGE SCALE GENOMIC DNA]</scope>
    <source>
        <strain evidence="1 2">KC-Na-01</strain>
    </source>
</reference>
<accession>A0A2Z2J132</accession>
<proteinExistence type="predicted"/>
<dbReference type="Proteomes" id="UP000250197">
    <property type="component" value="Chromosome"/>
</dbReference>
<dbReference type="EMBL" id="CP021252">
    <property type="protein sequence ID" value="ART20067.1"/>
    <property type="molecule type" value="Genomic_DNA"/>
</dbReference>
<evidence type="ECO:0000313" key="2">
    <source>
        <dbReference type="Proteomes" id="UP000250197"/>
    </source>
</evidence>
<protein>
    <submittedName>
        <fullName evidence="1">Uncharacterized protein</fullName>
    </submittedName>
</protein>
<dbReference type="KEGG" id="cstr:CBE89_00035"/>